<dbReference type="Gene3D" id="1.10.3720.10">
    <property type="entry name" value="MetI-like"/>
    <property type="match status" value="1"/>
</dbReference>
<feature type="transmembrane region" description="Helical" evidence="7">
    <location>
        <begin position="103"/>
        <end position="122"/>
    </location>
</feature>
<evidence type="ECO:0000259" key="8">
    <source>
        <dbReference type="PROSITE" id="PS50928"/>
    </source>
</evidence>
<protein>
    <submittedName>
        <fullName evidence="9">ABC transporter permease</fullName>
    </submittedName>
</protein>
<dbReference type="AlphaFoldDB" id="A0A4V2KCG0"/>
<dbReference type="FunFam" id="1.10.3720.10:FF:000003">
    <property type="entry name" value="Aliphatic sulfonate ABC transporter permease"/>
    <property type="match status" value="1"/>
</dbReference>
<dbReference type="PROSITE" id="PS50928">
    <property type="entry name" value="ABC_TM1"/>
    <property type="match status" value="1"/>
</dbReference>
<gene>
    <name evidence="9" type="ORF">DNK44_10045</name>
</gene>
<dbReference type="EMBL" id="QJUL01000011">
    <property type="protein sequence ID" value="TBU94017.1"/>
    <property type="molecule type" value="Genomic_DNA"/>
</dbReference>
<evidence type="ECO:0000256" key="2">
    <source>
        <dbReference type="ARBA" id="ARBA00022448"/>
    </source>
</evidence>
<dbReference type="InterPro" id="IPR035906">
    <property type="entry name" value="MetI-like_sf"/>
</dbReference>
<dbReference type="PANTHER" id="PTHR30151:SF25">
    <property type="entry name" value="TAURINE TRANSPORT SYSTEM PERMEASE PROTEIN TAUC"/>
    <property type="match status" value="1"/>
</dbReference>
<dbReference type="PANTHER" id="PTHR30151">
    <property type="entry name" value="ALKANE SULFONATE ABC TRANSPORTER-RELATED, MEMBRANE SUBUNIT"/>
    <property type="match status" value="1"/>
</dbReference>
<keyword evidence="4 7" id="KW-0812">Transmembrane</keyword>
<evidence type="ECO:0000256" key="5">
    <source>
        <dbReference type="ARBA" id="ARBA00022989"/>
    </source>
</evidence>
<evidence type="ECO:0000256" key="3">
    <source>
        <dbReference type="ARBA" id="ARBA00022475"/>
    </source>
</evidence>
<evidence type="ECO:0000256" key="4">
    <source>
        <dbReference type="ARBA" id="ARBA00022692"/>
    </source>
</evidence>
<evidence type="ECO:0000256" key="6">
    <source>
        <dbReference type="ARBA" id="ARBA00023136"/>
    </source>
</evidence>
<accession>A0A4V2KCG0</accession>
<reference evidence="9 10" key="1">
    <citation type="submission" date="2018-06" db="EMBL/GenBank/DDBJ databases">
        <title>Three novel Pseudomonas species isolated from symptomatic oak.</title>
        <authorList>
            <person name="Bueno-Gonzalez V."/>
            <person name="Brady C."/>
        </authorList>
    </citation>
    <scope>NUCLEOTIDE SEQUENCE [LARGE SCALE GENOMIC DNA]</scope>
    <source>
        <strain evidence="9 10">P6B</strain>
    </source>
</reference>
<organism evidence="9 10">
    <name type="scientific">Phytopseudomonas dryadis</name>
    <dbReference type="NCBI Taxonomy" id="2487520"/>
    <lineage>
        <taxon>Bacteria</taxon>
        <taxon>Pseudomonadati</taxon>
        <taxon>Pseudomonadota</taxon>
        <taxon>Gammaproteobacteria</taxon>
        <taxon>Pseudomonadales</taxon>
        <taxon>Pseudomonadaceae</taxon>
        <taxon>Phytopseudomonas</taxon>
    </lineage>
</organism>
<keyword evidence="6 7" id="KW-0472">Membrane</keyword>
<proteinExistence type="inferred from homology"/>
<dbReference type="Proteomes" id="UP000293172">
    <property type="component" value="Unassembled WGS sequence"/>
</dbReference>
<evidence type="ECO:0000313" key="9">
    <source>
        <dbReference type="EMBL" id="TBU94017.1"/>
    </source>
</evidence>
<keyword evidence="5 7" id="KW-1133">Transmembrane helix</keyword>
<dbReference type="GO" id="GO:0010438">
    <property type="term" value="P:cellular response to sulfur starvation"/>
    <property type="evidence" value="ECO:0007669"/>
    <property type="project" value="TreeGrafter"/>
</dbReference>
<dbReference type="InterPro" id="IPR000515">
    <property type="entry name" value="MetI-like"/>
</dbReference>
<sequence>MWPALRRGLLVLSWLASPLALLLAWALLADSGRFSVQLLVPPQHVLEAFAELLASGELQQHLHDSLGRLFGGFAIGAASGLAFGTLLALSSAARAYCGPLFHALRQIPSIALIPMFILFFGVEETFKIVIVAKAVFFPVALAVSEGIKAIPRSYLEVADVYRLPLPTLIGEVAFPAAAPPIVTGLRIALSRAWMVLVAAELLAADSGIGQMIEMSRQMLRIDVVMVGVLVTGVVGFVLDYGLRLLEKRLFRWKNA</sequence>
<comment type="subcellular location">
    <subcellularLocation>
        <location evidence="1 7">Cell membrane</location>
        <topology evidence="1 7">Multi-pass membrane protein</topology>
    </subcellularLocation>
</comment>
<dbReference type="OrthoDB" id="8138334at2"/>
<dbReference type="GO" id="GO:0005886">
    <property type="term" value="C:plasma membrane"/>
    <property type="evidence" value="ECO:0007669"/>
    <property type="project" value="UniProtKB-SubCell"/>
</dbReference>
<evidence type="ECO:0000256" key="1">
    <source>
        <dbReference type="ARBA" id="ARBA00004651"/>
    </source>
</evidence>
<keyword evidence="2 7" id="KW-0813">Transport</keyword>
<evidence type="ECO:0000256" key="7">
    <source>
        <dbReference type="RuleBase" id="RU363032"/>
    </source>
</evidence>
<evidence type="ECO:0000313" key="10">
    <source>
        <dbReference type="Proteomes" id="UP000293172"/>
    </source>
</evidence>
<comment type="similarity">
    <text evidence="7">Belongs to the binding-protein-dependent transport system permease family.</text>
</comment>
<feature type="transmembrane region" description="Helical" evidence="7">
    <location>
        <begin position="224"/>
        <end position="245"/>
    </location>
</feature>
<feature type="transmembrane region" description="Helical" evidence="7">
    <location>
        <begin position="69"/>
        <end position="91"/>
    </location>
</feature>
<dbReference type="SUPFAM" id="SSF161098">
    <property type="entry name" value="MetI-like"/>
    <property type="match status" value="1"/>
</dbReference>
<dbReference type="GO" id="GO:0042918">
    <property type="term" value="P:alkanesulfonate transmembrane transport"/>
    <property type="evidence" value="ECO:0007669"/>
    <property type="project" value="UniProtKB-ARBA"/>
</dbReference>
<comment type="caution">
    <text evidence="9">The sequence shown here is derived from an EMBL/GenBank/DDBJ whole genome shotgun (WGS) entry which is preliminary data.</text>
</comment>
<feature type="domain" description="ABC transmembrane type-1" evidence="8">
    <location>
        <begin position="62"/>
        <end position="242"/>
    </location>
</feature>
<dbReference type="CDD" id="cd06261">
    <property type="entry name" value="TM_PBP2"/>
    <property type="match status" value="1"/>
</dbReference>
<dbReference type="Pfam" id="PF00528">
    <property type="entry name" value="BPD_transp_1"/>
    <property type="match status" value="1"/>
</dbReference>
<keyword evidence="3" id="KW-1003">Cell membrane</keyword>
<name>A0A4V2KCG0_9GAMM</name>